<keyword evidence="2" id="KW-1185">Reference proteome</keyword>
<evidence type="ECO:0000313" key="1">
    <source>
        <dbReference type="EMBL" id="QXE22135.1"/>
    </source>
</evidence>
<dbReference type="Proteomes" id="UP000683511">
    <property type="component" value="Chromosome"/>
</dbReference>
<organism evidence="1 2">
    <name type="scientific">Richelia sinica FACHB-800</name>
    <dbReference type="NCBI Taxonomy" id="1357546"/>
    <lineage>
        <taxon>Bacteria</taxon>
        <taxon>Bacillati</taxon>
        <taxon>Cyanobacteriota</taxon>
        <taxon>Cyanophyceae</taxon>
        <taxon>Nostocales</taxon>
        <taxon>Nostocaceae</taxon>
        <taxon>Richelia</taxon>
    </lineage>
</organism>
<dbReference type="AlphaFoldDB" id="A0A975T4W7"/>
<evidence type="ECO:0000313" key="2">
    <source>
        <dbReference type="Proteomes" id="UP000683511"/>
    </source>
</evidence>
<sequence length="44" mass="4953">MDKRYLQDFGFSAAILPLLVAINFLCHISPISCATRKTITDRLV</sequence>
<proteinExistence type="predicted"/>
<dbReference type="EMBL" id="CP021056">
    <property type="protein sequence ID" value="QXE22135.1"/>
    <property type="molecule type" value="Genomic_DNA"/>
</dbReference>
<gene>
    <name evidence="1" type="ORF">B6N60_00816</name>
</gene>
<reference evidence="1" key="1">
    <citation type="submission" date="2017-04" db="EMBL/GenBank/DDBJ databases">
        <title>Genome deletions in a multicellular cyanobacterial endosymbiont for morphological adaptation in marine diatoms.</title>
        <authorList>
            <person name="Wang Y."/>
            <person name="Gao H."/>
            <person name="Li R."/>
            <person name="Xu X."/>
        </authorList>
    </citation>
    <scope>NUCLEOTIDE SEQUENCE</scope>
    <source>
        <strain evidence="1">FACHB 800</strain>
    </source>
</reference>
<accession>A0A975T4W7</accession>
<protein>
    <submittedName>
        <fullName evidence="1">Uncharacterized protein</fullName>
    </submittedName>
</protein>
<dbReference type="KEGG" id="rsin:B6N60_00816"/>
<name>A0A975T4W7_9NOST</name>